<proteinExistence type="predicted"/>
<keyword evidence="2" id="KW-1185">Reference proteome</keyword>
<organism evidence="1 2">
    <name type="scientific">Segetibacter aerophilus</name>
    <dbReference type="NCBI Taxonomy" id="670293"/>
    <lineage>
        <taxon>Bacteria</taxon>
        <taxon>Pseudomonadati</taxon>
        <taxon>Bacteroidota</taxon>
        <taxon>Chitinophagia</taxon>
        <taxon>Chitinophagales</taxon>
        <taxon>Chitinophagaceae</taxon>
        <taxon>Segetibacter</taxon>
    </lineage>
</organism>
<gene>
    <name evidence="1" type="ORF">SAE01_46080</name>
</gene>
<reference evidence="1 2" key="1">
    <citation type="submission" date="2019-07" db="EMBL/GenBank/DDBJ databases">
        <title>Whole genome shotgun sequence of Segetibacter aerophilus NBRC 106135.</title>
        <authorList>
            <person name="Hosoyama A."/>
            <person name="Uohara A."/>
            <person name="Ohji S."/>
            <person name="Ichikawa N."/>
        </authorList>
    </citation>
    <scope>NUCLEOTIDE SEQUENCE [LARGE SCALE GENOMIC DNA]</scope>
    <source>
        <strain evidence="1 2">NBRC 106135</strain>
    </source>
</reference>
<evidence type="ECO:0000313" key="2">
    <source>
        <dbReference type="Proteomes" id="UP000321513"/>
    </source>
</evidence>
<dbReference type="AlphaFoldDB" id="A0A512BJG8"/>
<accession>A0A512BJG8</accession>
<sequence>MRWRLTGHQQKKQMQPGDVLFVYHKARHAVKFYGPREDRRDYRVATSHDEIIPYLRELDGLRGNKRVYFFYTQWTRKQPFPGIKHYLGNVIGKEISHIPDPHGGVGLREAAAYRYVLSGRK</sequence>
<dbReference type="Proteomes" id="UP000321513">
    <property type="component" value="Unassembled WGS sequence"/>
</dbReference>
<evidence type="ECO:0000313" key="1">
    <source>
        <dbReference type="EMBL" id="GEO12112.1"/>
    </source>
</evidence>
<name>A0A512BJG8_9BACT</name>
<comment type="caution">
    <text evidence="1">The sequence shown here is derived from an EMBL/GenBank/DDBJ whole genome shotgun (WGS) entry which is preliminary data.</text>
</comment>
<dbReference type="EMBL" id="BJYT01000039">
    <property type="protein sequence ID" value="GEO12112.1"/>
    <property type="molecule type" value="Genomic_DNA"/>
</dbReference>
<protein>
    <submittedName>
        <fullName evidence="1">Uncharacterized protein</fullName>
    </submittedName>
</protein>